<dbReference type="PANTHER" id="PTHR47691">
    <property type="entry name" value="REGULATOR-RELATED"/>
    <property type="match status" value="1"/>
</dbReference>
<accession>A0AAW9Q5H1</accession>
<dbReference type="AlphaFoldDB" id="A0AAW9Q5H1"/>
<gene>
    <name evidence="3" type="ORF">V2H45_23760</name>
</gene>
<dbReference type="InterPro" id="IPR002182">
    <property type="entry name" value="NB-ARC"/>
</dbReference>
<dbReference type="EMBL" id="JAZBJZ010000168">
    <property type="protein sequence ID" value="MEE3719763.1"/>
    <property type="molecule type" value="Genomic_DNA"/>
</dbReference>
<evidence type="ECO:0000313" key="4">
    <source>
        <dbReference type="Proteomes" id="UP001333818"/>
    </source>
</evidence>
<dbReference type="Pfam" id="PF26355">
    <property type="entry name" value="HTH_VMAP-M9"/>
    <property type="match status" value="1"/>
</dbReference>
<dbReference type="InterPro" id="IPR058651">
    <property type="entry name" value="HTH_VMAP-M9"/>
</dbReference>
<dbReference type="PANTHER" id="PTHR47691:SF3">
    <property type="entry name" value="HTH-TYPE TRANSCRIPTIONAL REGULATOR RV0890C-RELATED"/>
    <property type="match status" value="1"/>
</dbReference>
<sequence>MTESEAIALVEKLLERGRLTKVQNIVFSQSWEGKTYLDMAVGNGYDTGYIKDVGSELWRSLSKALNEKVTKNNLHGVLKRFAQKQQEEIAASTLNLQPASNSTHWGEAIDVSRFYGRTTELETLSQWILGGGTHPERNRCRMVTLLGLGGMGKTALSVKLAQQIQAQFDFVIWRSLRDAPTLEELLKDLIKFLSQQQEITLPQNTGLQISRLIEYLRSSRCLIVLDNFDAVLASRQRAGYYREDYDAYGELLHRIGEIPHQSCLLLTSREKPAEVAALSGEMLPVRSLSL</sequence>
<evidence type="ECO:0000313" key="3">
    <source>
        <dbReference type="EMBL" id="MEE3719763.1"/>
    </source>
</evidence>
<organism evidence="3 4">
    <name type="scientific">Tumidithrix elongata BACA0141</name>
    <dbReference type="NCBI Taxonomy" id="2716417"/>
    <lineage>
        <taxon>Bacteria</taxon>
        <taxon>Bacillati</taxon>
        <taxon>Cyanobacteriota</taxon>
        <taxon>Cyanophyceae</taxon>
        <taxon>Pseudanabaenales</taxon>
        <taxon>Pseudanabaenaceae</taxon>
        <taxon>Tumidithrix</taxon>
        <taxon>Tumidithrix elongata</taxon>
    </lineage>
</organism>
<dbReference type="GO" id="GO:0043531">
    <property type="term" value="F:ADP binding"/>
    <property type="evidence" value="ECO:0007669"/>
    <property type="project" value="InterPro"/>
</dbReference>
<dbReference type="SUPFAM" id="SSF52540">
    <property type="entry name" value="P-loop containing nucleoside triphosphate hydrolases"/>
    <property type="match status" value="1"/>
</dbReference>
<feature type="domain" description="NB-ARC" evidence="1">
    <location>
        <begin position="138"/>
        <end position="227"/>
    </location>
</feature>
<dbReference type="Proteomes" id="UP001333818">
    <property type="component" value="Unassembled WGS sequence"/>
</dbReference>
<reference evidence="3" key="1">
    <citation type="submission" date="2024-01" db="EMBL/GenBank/DDBJ databases">
        <title>Bank of Algae and Cyanobacteria of the Azores (BACA) strain genomes.</title>
        <authorList>
            <person name="Luz R."/>
            <person name="Cordeiro R."/>
            <person name="Fonseca A."/>
            <person name="Goncalves V."/>
        </authorList>
    </citation>
    <scope>NUCLEOTIDE SEQUENCE</scope>
    <source>
        <strain evidence="3">BACA0141</strain>
    </source>
</reference>
<comment type="caution">
    <text evidence="3">The sequence shown here is derived from an EMBL/GenBank/DDBJ whole genome shotgun (WGS) entry which is preliminary data.</text>
</comment>
<dbReference type="Pfam" id="PF00931">
    <property type="entry name" value="NB-ARC"/>
    <property type="match status" value="1"/>
</dbReference>
<proteinExistence type="predicted"/>
<keyword evidence="4" id="KW-1185">Reference proteome</keyword>
<dbReference type="Gene3D" id="3.40.50.300">
    <property type="entry name" value="P-loop containing nucleotide triphosphate hydrolases"/>
    <property type="match status" value="1"/>
</dbReference>
<feature type="domain" description="vWA-MoxR associated protein N-terminal HTH" evidence="2">
    <location>
        <begin position="1"/>
        <end position="80"/>
    </location>
</feature>
<evidence type="ECO:0000259" key="1">
    <source>
        <dbReference type="Pfam" id="PF00931"/>
    </source>
</evidence>
<dbReference type="PRINTS" id="PR00364">
    <property type="entry name" value="DISEASERSIST"/>
</dbReference>
<name>A0AAW9Q5H1_9CYAN</name>
<dbReference type="InterPro" id="IPR027417">
    <property type="entry name" value="P-loop_NTPase"/>
</dbReference>
<dbReference type="RefSeq" id="WP_330486200.1">
    <property type="nucleotide sequence ID" value="NZ_JAZBJZ010000168.1"/>
</dbReference>
<protein>
    <submittedName>
        <fullName evidence="3">NB-ARC domain-containing protein</fullName>
    </submittedName>
</protein>
<evidence type="ECO:0000259" key="2">
    <source>
        <dbReference type="Pfam" id="PF26355"/>
    </source>
</evidence>